<accession>A0A432M4D3</accession>
<reference evidence="1 2" key="1">
    <citation type="submission" date="2018-12" db="EMBL/GenBank/DDBJ databases">
        <title>Dyella dinghuensis sp. nov. DHOA06 and Dyella choica sp. nov. 4M-K27, isolated from forest soil.</title>
        <authorList>
            <person name="Qiu L.-H."/>
            <person name="Gao Z.-H."/>
        </authorList>
    </citation>
    <scope>NUCLEOTIDE SEQUENCE [LARGE SCALE GENOMIC DNA]</scope>
    <source>
        <strain evidence="1 2">4M-K27</strain>
    </source>
</reference>
<sequence length="61" mass="6599">MTASLNVSGAVMPRMLPAGKPLSRFMLQAISLLKSLACRFDALIRRAKVKSSLNHISSVLT</sequence>
<dbReference type="AlphaFoldDB" id="A0A432M4D3"/>
<dbReference type="Proteomes" id="UP000274358">
    <property type="component" value="Unassembled WGS sequence"/>
</dbReference>
<dbReference type="EMBL" id="RYYV01000010">
    <property type="protein sequence ID" value="RUL74069.1"/>
    <property type="molecule type" value="Genomic_DNA"/>
</dbReference>
<comment type="caution">
    <text evidence="1">The sequence shown here is derived from an EMBL/GenBank/DDBJ whole genome shotgun (WGS) entry which is preliminary data.</text>
</comment>
<organism evidence="1 2">
    <name type="scientific">Dyella choica</name>
    <dbReference type="NCBI Taxonomy" id="1927959"/>
    <lineage>
        <taxon>Bacteria</taxon>
        <taxon>Pseudomonadati</taxon>
        <taxon>Pseudomonadota</taxon>
        <taxon>Gammaproteobacteria</taxon>
        <taxon>Lysobacterales</taxon>
        <taxon>Rhodanobacteraceae</taxon>
        <taxon>Dyella</taxon>
    </lineage>
</organism>
<name>A0A432M4D3_9GAMM</name>
<protein>
    <submittedName>
        <fullName evidence="1">Uncharacterized protein</fullName>
    </submittedName>
</protein>
<proteinExistence type="predicted"/>
<dbReference type="RefSeq" id="WP_126685515.1">
    <property type="nucleotide sequence ID" value="NZ_RYYV01000010.1"/>
</dbReference>
<gene>
    <name evidence="1" type="ORF">EKH80_14670</name>
</gene>
<evidence type="ECO:0000313" key="2">
    <source>
        <dbReference type="Proteomes" id="UP000274358"/>
    </source>
</evidence>
<keyword evidence="2" id="KW-1185">Reference proteome</keyword>
<evidence type="ECO:0000313" key="1">
    <source>
        <dbReference type="EMBL" id="RUL74069.1"/>
    </source>
</evidence>